<dbReference type="SUPFAM" id="SSF53383">
    <property type="entry name" value="PLP-dependent transferases"/>
    <property type="match status" value="1"/>
</dbReference>
<evidence type="ECO:0000313" key="3">
    <source>
        <dbReference type="EMBL" id="RZO20313.1"/>
    </source>
</evidence>
<dbReference type="AlphaFoldDB" id="A0A520MGG1"/>
<evidence type="ECO:0000313" key="4">
    <source>
        <dbReference type="Proteomes" id="UP000315889"/>
    </source>
</evidence>
<keyword evidence="3" id="KW-0808">Transferase</keyword>
<accession>A0A520MGG1</accession>
<keyword evidence="3" id="KW-0032">Aminotransferase</keyword>
<dbReference type="Gene3D" id="3.40.640.10">
    <property type="entry name" value="Type I PLP-dependent aspartate aminotransferase-like (Major domain)"/>
    <property type="match status" value="1"/>
</dbReference>
<reference evidence="3 4" key="1">
    <citation type="submission" date="2019-02" db="EMBL/GenBank/DDBJ databases">
        <title>Prokaryotic population dynamics and viral predation in marine succession experiment using metagenomics: the confinement effect.</title>
        <authorList>
            <person name="Haro-Moreno J.M."/>
            <person name="Rodriguez-Valera F."/>
            <person name="Lopez-Perez M."/>
        </authorList>
    </citation>
    <scope>NUCLEOTIDE SEQUENCE [LARGE SCALE GENOMIC DNA]</scope>
    <source>
        <strain evidence="3">MED-G170</strain>
    </source>
</reference>
<evidence type="ECO:0000256" key="1">
    <source>
        <dbReference type="ARBA" id="ARBA00022898"/>
    </source>
</evidence>
<sequence length="408" mass="45312">MTTLDIEFVRNQFPAFSEPTLEGFSHFENAGGSYACVQMINALHHYYSATKVQPYYGFEPSHGAGMEMTRGRERMASWLNVDAEEVHFSASTSQNSYVVAQALRDHLNAGDEIIVTNQDHEANIGVWRKLEAQGIVIREWQINPETAELEIERLDALLNENTRIVAFTHCSNIVGSINPVREWTDKIHAAGALAFVDGVSYAGHGLPDVDELGADIYFFSLYKVYGPHLGVMVMRQAVNELLPNQGHFFNVDHATSRFTPAGPDHAQIASVNGVIDYFEAIDAHHFDAKADSSKTTRVGALLHRAETENLEPLLDFLKQRKGINLIGKSTTDNRAPTVSFTVDGVDPEIIAEKLAKQRIGIANGNCYAYRLMEALGIPPEQGVVRLSFVHYTSKEEVRRLIDALADII</sequence>
<organism evidence="3 4">
    <name type="scientific">SAR92 clade bacterium</name>
    <dbReference type="NCBI Taxonomy" id="2315479"/>
    <lineage>
        <taxon>Bacteria</taxon>
        <taxon>Pseudomonadati</taxon>
        <taxon>Pseudomonadota</taxon>
        <taxon>Gammaproteobacteria</taxon>
        <taxon>Cellvibrionales</taxon>
        <taxon>Porticoccaceae</taxon>
        <taxon>SAR92 clade</taxon>
    </lineage>
</organism>
<evidence type="ECO:0000259" key="2">
    <source>
        <dbReference type="Pfam" id="PF00266"/>
    </source>
</evidence>
<proteinExistence type="predicted"/>
<dbReference type="Gene3D" id="3.90.1150.10">
    <property type="entry name" value="Aspartate Aminotransferase, domain 1"/>
    <property type="match status" value="1"/>
</dbReference>
<dbReference type="InterPro" id="IPR000192">
    <property type="entry name" value="Aminotrans_V_dom"/>
</dbReference>
<keyword evidence="1" id="KW-0663">Pyridoxal phosphate</keyword>
<dbReference type="Pfam" id="PF00266">
    <property type="entry name" value="Aminotran_5"/>
    <property type="match status" value="1"/>
</dbReference>
<protein>
    <submittedName>
        <fullName evidence="3">Aminotransferase class V-fold PLP-dependent enzyme</fullName>
    </submittedName>
</protein>
<dbReference type="Proteomes" id="UP000315889">
    <property type="component" value="Unassembled WGS sequence"/>
</dbReference>
<dbReference type="EMBL" id="SHBP01000005">
    <property type="protein sequence ID" value="RZO20313.1"/>
    <property type="molecule type" value="Genomic_DNA"/>
</dbReference>
<gene>
    <name evidence="3" type="ORF">EVB03_05190</name>
</gene>
<dbReference type="InterPro" id="IPR015422">
    <property type="entry name" value="PyrdxlP-dep_Trfase_small"/>
</dbReference>
<dbReference type="InterPro" id="IPR015424">
    <property type="entry name" value="PyrdxlP-dep_Trfase"/>
</dbReference>
<dbReference type="InterPro" id="IPR015421">
    <property type="entry name" value="PyrdxlP-dep_Trfase_major"/>
</dbReference>
<dbReference type="GO" id="GO:0008483">
    <property type="term" value="F:transaminase activity"/>
    <property type="evidence" value="ECO:0007669"/>
    <property type="project" value="UniProtKB-KW"/>
</dbReference>
<name>A0A520MGG1_9GAMM</name>
<dbReference type="PANTHER" id="PTHR43586">
    <property type="entry name" value="CYSTEINE DESULFURASE"/>
    <property type="match status" value="1"/>
</dbReference>
<dbReference type="PANTHER" id="PTHR43586:SF21">
    <property type="entry name" value="PYRIDOXAL PHOSPHATE (PLP)-DEPENDENT ASPARTATE AMINOTRANSFERASE SUPERFAMILY"/>
    <property type="match status" value="1"/>
</dbReference>
<comment type="caution">
    <text evidence="3">The sequence shown here is derived from an EMBL/GenBank/DDBJ whole genome shotgun (WGS) entry which is preliminary data.</text>
</comment>
<feature type="domain" description="Aminotransferase class V" evidence="2">
    <location>
        <begin position="27"/>
        <end position="400"/>
    </location>
</feature>